<proteinExistence type="predicted"/>
<keyword evidence="5 6" id="KW-0472">Membrane</keyword>
<gene>
    <name evidence="8" type="ORF">GSD1FS_0792</name>
</gene>
<dbReference type="AlphaFoldDB" id="A0A7K1J494"/>
<evidence type="ECO:0000259" key="7">
    <source>
        <dbReference type="Pfam" id="PF00482"/>
    </source>
</evidence>
<evidence type="ECO:0000256" key="3">
    <source>
        <dbReference type="ARBA" id="ARBA00022692"/>
    </source>
</evidence>
<evidence type="ECO:0000256" key="4">
    <source>
        <dbReference type="ARBA" id="ARBA00022989"/>
    </source>
</evidence>
<name>A0A7K1J494_9BIFI</name>
<comment type="caution">
    <text evidence="8">The sequence shown here is derived from an EMBL/GenBank/DDBJ whole genome shotgun (WGS) entry which is preliminary data.</text>
</comment>
<dbReference type="PANTHER" id="PTHR35007">
    <property type="entry name" value="INTEGRAL MEMBRANE PROTEIN-RELATED"/>
    <property type="match status" value="1"/>
</dbReference>
<protein>
    <submittedName>
        <fullName evidence="8">Flp pilus assembly protein tadC</fullName>
    </submittedName>
</protein>
<organism evidence="8 9">
    <name type="scientific">Bifidobacterium canis</name>
    <dbReference type="NCBI Taxonomy" id="2610880"/>
    <lineage>
        <taxon>Bacteria</taxon>
        <taxon>Bacillati</taxon>
        <taxon>Actinomycetota</taxon>
        <taxon>Actinomycetes</taxon>
        <taxon>Bifidobacteriales</taxon>
        <taxon>Bifidobacteriaceae</taxon>
        <taxon>Bifidobacterium</taxon>
    </lineage>
</organism>
<keyword evidence="2" id="KW-1003">Cell membrane</keyword>
<sequence>MCWAVLASIFTAIATMLWQTRRSHGVARRLRALSHRQWSAGRSLQNPRFEQVCTDWSPSTTLLLQLIAAVIAQGASIPNALHMIGQSCGGEVGEALCHAGAALLRGVTWREAWAAVDGAQPLELIARTLRASWESGVSPLPQIDAAIEQLDASERATIEQHASKLSVKLLLPMGLCMLPAFLFIAVIPTIMSFAQT</sequence>
<evidence type="ECO:0000313" key="8">
    <source>
        <dbReference type="EMBL" id="MUH59467.1"/>
    </source>
</evidence>
<keyword evidence="3 6" id="KW-0812">Transmembrane</keyword>
<feature type="domain" description="Type II secretion system protein GspF" evidence="7">
    <location>
        <begin position="64"/>
        <end position="186"/>
    </location>
</feature>
<evidence type="ECO:0000313" key="9">
    <source>
        <dbReference type="Proteomes" id="UP000487882"/>
    </source>
</evidence>
<dbReference type="GO" id="GO:0005886">
    <property type="term" value="C:plasma membrane"/>
    <property type="evidence" value="ECO:0007669"/>
    <property type="project" value="UniProtKB-SubCell"/>
</dbReference>
<evidence type="ECO:0000256" key="1">
    <source>
        <dbReference type="ARBA" id="ARBA00004651"/>
    </source>
</evidence>
<dbReference type="Pfam" id="PF00482">
    <property type="entry name" value="T2SSF"/>
    <property type="match status" value="1"/>
</dbReference>
<feature type="transmembrane region" description="Helical" evidence="6">
    <location>
        <begin position="169"/>
        <end position="194"/>
    </location>
</feature>
<evidence type="ECO:0000256" key="2">
    <source>
        <dbReference type="ARBA" id="ARBA00022475"/>
    </source>
</evidence>
<reference evidence="8 9" key="1">
    <citation type="submission" date="2019-09" db="EMBL/GenBank/DDBJ databases">
        <title>Bifidobacterium canis sp. nov., isolated from the digestive tract of German Shepherd dog puppy.</title>
        <authorList>
            <person name="Bunesova V."/>
        </authorList>
    </citation>
    <scope>NUCLEOTIDE SEQUENCE [LARGE SCALE GENOMIC DNA]</scope>
    <source>
        <strain evidence="8 9">GSD1FS</strain>
    </source>
</reference>
<evidence type="ECO:0000256" key="6">
    <source>
        <dbReference type="SAM" id="Phobius"/>
    </source>
</evidence>
<dbReference type="Proteomes" id="UP000487882">
    <property type="component" value="Unassembled WGS sequence"/>
</dbReference>
<dbReference type="InterPro" id="IPR018076">
    <property type="entry name" value="T2SS_GspF_dom"/>
</dbReference>
<comment type="subcellular location">
    <subcellularLocation>
        <location evidence="1">Cell membrane</location>
        <topology evidence="1">Multi-pass membrane protein</topology>
    </subcellularLocation>
</comment>
<dbReference type="EMBL" id="WNLP01000002">
    <property type="protein sequence ID" value="MUH59467.1"/>
    <property type="molecule type" value="Genomic_DNA"/>
</dbReference>
<evidence type="ECO:0000256" key="5">
    <source>
        <dbReference type="ARBA" id="ARBA00023136"/>
    </source>
</evidence>
<keyword evidence="9" id="KW-1185">Reference proteome</keyword>
<dbReference type="PANTHER" id="PTHR35007:SF3">
    <property type="entry name" value="POSSIBLE CONSERVED ALANINE RICH MEMBRANE PROTEIN"/>
    <property type="match status" value="1"/>
</dbReference>
<accession>A0A7K1J494</accession>
<keyword evidence="4 6" id="KW-1133">Transmembrane helix</keyword>